<dbReference type="Proteomes" id="UP000011086">
    <property type="component" value="Unassembled WGS sequence"/>
</dbReference>
<dbReference type="AlphaFoldDB" id="A0AA97PNT0"/>
<reference evidence="2" key="1">
    <citation type="journal article" date="2012" name="PLoS Genet.">
        <title>Comparative analysis of the genomes of two field isolates of the rice blast fungus Magnaporthe oryzae.</title>
        <authorList>
            <person name="Xue M."/>
            <person name="Yang J."/>
            <person name="Li Z."/>
            <person name="Hu S."/>
            <person name="Yao N."/>
            <person name="Dean R.A."/>
            <person name="Zhao W."/>
            <person name="Shen M."/>
            <person name="Zhang H."/>
            <person name="Li C."/>
            <person name="Liu L."/>
            <person name="Cao L."/>
            <person name="Xu X."/>
            <person name="Xing Y."/>
            <person name="Hsiang T."/>
            <person name="Zhang Z."/>
            <person name="Xu J.R."/>
            <person name="Peng Y.L."/>
        </authorList>
    </citation>
    <scope>NUCLEOTIDE SEQUENCE</scope>
    <source>
        <strain evidence="2">Y34</strain>
    </source>
</reference>
<name>A0AA97PNT0_PYRO3</name>
<dbReference type="EMBL" id="JH793350">
    <property type="protein sequence ID" value="ELQ41392.1"/>
    <property type="molecule type" value="Genomic_DNA"/>
</dbReference>
<evidence type="ECO:0000313" key="2">
    <source>
        <dbReference type="EMBL" id="ELQ41392.1"/>
    </source>
</evidence>
<sequence length="148" mass="15779">MQAPPSKSPPDQGSSGATPSKPALDPDTGSEPFWPGLKSRPPGKQNKARKCQCPNTSAAATPDLDLNKTKTDRQLFPPAWVETLSCDRIWCACTQMAPDDGIPRQGSACAVCYVLCGSDGGLASSWLDLARSPVLKAWARTDIIDMAY</sequence>
<accession>A0AA97PNT0</accession>
<organism evidence="2">
    <name type="scientific">Pyricularia oryzae (strain Y34)</name>
    <name type="common">Rice blast fungus</name>
    <name type="synonym">Magnaporthe oryzae</name>
    <dbReference type="NCBI Taxonomy" id="1143189"/>
    <lineage>
        <taxon>Eukaryota</taxon>
        <taxon>Fungi</taxon>
        <taxon>Dikarya</taxon>
        <taxon>Ascomycota</taxon>
        <taxon>Pezizomycotina</taxon>
        <taxon>Sordariomycetes</taxon>
        <taxon>Sordariomycetidae</taxon>
        <taxon>Magnaporthales</taxon>
        <taxon>Pyriculariaceae</taxon>
        <taxon>Pyricularia</taxon>
    </lineage>
</organism>
<protein>
    <submittedName>
        <fullName evidence="2">Uncharacterized protein</fullName>
    </submittedName>
</protein>
<gene>
    <name evidence="2" type="ORF">OOU_Y34scaffold00283g86</name>
</gene>
<proteinExistence type="predicted"/>
<feature type="compositionally biased region" description="Polar residues" evidence="1">
    <location>
        <begin position="9"/>
        <end position="18"/>
    </location>
</feature>
<evidence type="ECO:0000256" key="1">
    <source>
        <dbReference type="SAM" id="MobiDB-lite"/>
    </source>
</evidence>
<feature type="region of interest" description="Disordered" evidence="1">
    <location>
        <begin position="1"/>
        <end position="69"/>
    </location>
</feature>